<proteinExistence type="predicted"/>
<evidence type="ECO:0000313" key="2">
    <source>
        <dbReference type="Proteomes" id="UP000308600"/>
    </source>
</evidence>
<dbReference type="Proteomes" id="UP000308600">
    <property type="component" value="Unassembled WGS sequence"/>
</dbReference>
<evidence type="ECO:0000313" key="1">
    <source>
        <dbReference type="EMBL" id="TFK77030.1"/>
    </source>
</evidence>
<organism evidence="1 2">
    <name type="scientific">Pluteus cervinus</name>
    <dbReference type="NCBI Taxonomy" id="181527"/>
    <lineage>
        <taxon>Eukaryota</taxon>
        <taxon>Fungi</taxon>
        <taxon>Dikarya</taxon>
        <taxon>Basidiomycota</taxon>
        <taxon>Agaricomycotina</taxon>
        <taxon>Agaricomycetes</taxon>
        <taxon>Agaricomycetidae</taxon>
        <taxon>Agaricales</taxon>
        <taxon>Pluteineae</taxon>
        <taxon>Pluteaceae</taxon>
        <taxon>Pluteus</taxon>
    </lineage>
</organism>
<protein>
    <submittedName>
        <fullName evidence="1">Uncharacterized protein</fullName>
    </submittedName>
</protein>
<gene>
    <name evidence="1" type="ORF">BDN72DRAFT_866834</name>
</gene>
<reference evidence="1 2" key="1">
    <citation type="journal article" date="2019" name="Nat. Ecol. Evol.">
        <title>Megaphylogeny resolves global patterns of mushroom evolution.</title>
        <authorList>
            <person name="Varga T."/>
            <person name="Krizsan K."/>
            <person name="Foldi C."/>
            <person name="Dima B."/>
            <person name="Sanchez-Garcia M."/>
            <person name="Sanchez-Ramirez S."/>
            <person name="Szollosi G.J."/>
            <person name="Szarkandi J.G."/>
            <person name="Papp V."/>
            <person name="Albert L."/>
            <person name="Andreopoulos W."/>
            <person name="Angelini C."/>
            <person name="Antonin V."/>
            <person name="Barry K.W."/>
            <person name="Bougher N.L."/>
            <person name="Buchanan P."/>
            <person name="Buyck B."/>
            <person name="Bense V."/>
            <person name="Catcheside P."/>
            <person name="Chovatia M."/>
            <person name="Cooper J."/>
            <person name="Damon W."/>
            <person name="Desjardin D."/>
            <person name="Finy P."/>
            <person name="Geml J."/>
            <person name="Haridas S."/>
            <person name="Hughes K."/>
            <person name="Justo A."/>
            <person name="Karasinski D."/>
            <person name="Kautmanova I."/>
            <person name="Kiss B."/>
            <person name="Kocsube S."/>
            <person name="Kotiranta H."/>
            <person name="LaButti K.M."/>
            <person name="Lechner B.E."/>
            <person name="Liimatainen K."/>
            <person name="Lipzen A."/>
            <person name="Lukacs Z."/>
            <person name="Mihaltcheva S."/>
            <person name="Morgado L.N."/>
            <person name="Niskanen T."/>
            <person name="Noordeloos M.E."/>
            <person name="Ohm R.A."/>
            <person name="Ortiz-Santana B."/>
            <person name="Ovrebo C."/>
            <person name="Racz N."/>
            <person name="Riley R."/>
            <person name="Savchenko A."/>
            <person name="Shiryaev A."/>
            <person name="Soop K."/>
            <person name="Spirin V."/>
            <person name="Szebenyi C."/>
            <person name="Tomsovsky M."/>
            <person name="Tulloss R.E."/>
            <person name="Uehling J."/>
            <person name="Grigoriev I.V."/>
            <person name="Vagvolgyi C."/>
            <person name="Papp T."/>
            <person name="Martin F.M."/>
            <person name="Miettinen O."/>
            <person name="Hibbett D.S."/>
            <person name="Nagy L.G."/>
        </authorList>
    </citation>
    <scope>NUCLEOTIDE SEQUENCE [LARGE SCALE GENOMIC DNA]</scope>
    <source>
        <strain evidence="1 2">NL-1719</strain>
    </source>
</reference>
<dbReference type="EMBL" id="ML208259">
    <property type="protein sequence ID" value="TFK77030.1"/>
    <property type="molecule type" value="Genomic_DNA"/>
</dbReference>
<keyword evidence="2" id="KW-1185">Reference proteome</keyword>
<accession>A0ACD3BGL3</accession>
<sequence length="1085" mass="120802">MDRQELIRSAVAFLNDPKTLSSPLPQRIQFLEAKGLSPQEIDFAFKQASAQPINSSAYAYPTAPGIIGSQNLSWDWRDYFVQITGIVSGTLVYGAATLFKKYLSPYLQPPTATAYEDDRNALNAQFDAAEALLKEIQAEAAAVKASVEEQNVKIEETTREVGEVVKEMREGEVKTRDELREIREEINTIRDMLPKMIERDKEHQNQTLAQLRTELASLKTLLSSRPQAQVPALPKPKIPQWQLAGNVSQNSSSSSIASIALSNGIESGAEARGEGSAVEGFSPRTAESTPIESTTPEGLTRSQSLDGGASSGQLAESALAHLRKSLATHRRAASSSRSNSPSSASPRPKLNLEDRLRAIASEGHARSPITPSESAKPAVFAALSSAPLSPRSVPLPDSPVIPQSTTMSGLEEETPIGPNEMPLSVSFPLTENLTVSEPEPSPEKPTSEFEESHAERQQDGDTIPQNSNIPEQPSQPVTELDVDSLQSRLKQVEQRFAEVSGSFKRLQAEKLAVDTVLKEFTDIHSISDVPGLRAHFQRAAATNQDSTGDVAGLQSKVDGYAHRLENIQENHNHELESQSEQITVLKGQLSEAETLLKASQNQSDHAESQTQEQKRAYAKLQAEVASLRTIAKDEEEKRTKAISLLKTVRQKLVKAEKEKEDAHKEIATLKEKERTEREKERAERERLAQDLEIARAQRDQTVALLKVQYEKEALAAKERYEKELATSRGQYEQEITAIRSAHFKELSARATQISSLEVSLNSMARDKDTLFDQLQLRQAEVESAQSHLESLQGQITELQYQLRERQDQIGLLTEDLGEARRQAANPGRDPAQVANDVARLVATAEAKYETKVVALKRNLSAVEKERNDVEAEWNRKLREKTKELEDANNLLASTAKMRQRHEETVTSLQSQIVSVQENALALQRTLQTLQQENRLLQEQRQAASITEQELKSQITGLEHQIEETKAHDTQLRASNKNLREELRKVQSSVALLDRQRNTGVGYWTSRHAHSESVPEARSPTPASESPARADTPNSANRDEEVNLEYLRNVILQFLEHKEMRPNLVRVLSTILHFTPQETRRLIAKV</sequence>
<name>A0ACD3BGL3_9AGAR</name>